<dbReference type="AlphaFoldDB" id="A0A9W6GLJ2"/>
<dbReference type="Proteomes" id="UP001144471">
    <property type="component" value="Unassembled WGS sequence"/>
</dbReference>
<evidence type="ECO:0000313" key="1">
    <source>
        <dbReference type="EMBL" id="GLI56608.1"/>
    </source>
</evidence>
<comment type="caution">
    <text evidence="1">The sequence shown here is derived from an EMBL/GenBank/DDBJ whole genome shotgun (WGS) entry which is preliminary data.</text>
</comment>
<evidence type="ECO:0000313" key="2">
    <source>
        <dbReference type="Proteomes" id="UP001144471"/>
    </source>
</evidence>
<sequence>MFSENISLLVKLLLDANFEKITIEDSVVTASRLYLDERDLQEVKFHVGKQYVKYLAKHREQDIRIDLADLKSYIENL</sequence>
<organism evidence="1 2">
    <name type="scientific">Propionigenium maris DSM 9537</name>
    <dbReference type="NCBI Taxonomy" id="1123000"/>
    <lineage>
        <taxon>Bacteria</taxon>
        <taxon>Fusobacteriati</taxon>
        <taxon>Fusobacteriota</taxon>
        <taxon>Fusobacteriia</taxon>
        <taxon>Fusobacteriales</taxon>
        <taxon>Fusobacteriaceae</taxon>
        <taxon>Propionigenium</taxon>
    </lineage>
</organism>
<name>A0A9W6GLJ2_9FUSO</name>
<gene>
    <name evidence="1" type="ORF">PM10SUCC1_21220</name>
</gene>
<dbReference type="EMBL" id="BSDY01000009">
    <property type="protein sequence ID" value="GLI56608.1"/>
    <property type="molecule type" value="Genomic_DNA"/>
</dbReference>
<dbReference type="RefSeq" id="WP_281835870.1">
    <property type="nucleotide sequence ID" value="NZ_BSDY01000009.1"/>
</dbReference>
<proteinExistence type="predicted"/>
<keyword evidence="2" id="KW-1185">Reference proteome</keyword>
<accession>A0A9W6GLJ2</accession>
<protein>
    <submittedName>
        <fullName evidence="1">Uncharacterized protein</fullName>
    </submittedName>
</protein>
<reference evidence="1" key="1">
    <citation type="submission" date="2022-12" db="EMBL/GenBank/DDBJ databases">
        <title>Reference genome sequencing for broad-spectrum identification of bacterial and archaeal isolates by mass spectrometry.</title>
        <authorList>
            <person name="Sekiguchi Y."/>
            <person name="Tourlousse D.M."/>
        </authorList>
    </citation>
    <scope>NUCLEOTIDE SEQUENCE</scope>
    <source>
        <strain evidence="1">10succ1</strain>
    </source>
</reference>